<dbReference type="PROSITE" id="PS50865">
    <property type="entry name" value="ZF_MYND_2"/>
    <property type="match status" value="1"/>
</dbReference>
<keyword evidence="8" id="KW-1185">Reference proteome</keyword>
<dbReference type="OrthoDB" id="4354294at2759"/>
<evidence type="ECO:0000256" key="4">
    <source>
        <dbReference type="PROSITE-ProRule" id="PRU00134"/>
    </source>
</evidence>
<keyword evidence="2 4" id="KW-0863">Zinc-finger</keyword>
<evidence type="ECO:0000313" key="7">
    <source>
        <dbReference type="EMBL" id="EOA90549.1"/>
    </source>
</evidence>
<dbReference type="InterPro" id="IPR002893">
    <property type="entry name" value="Znf_MYND"/>
</dbReference>
<dbReference type="HOGENOM" id="CLU_007949_0_0_1"/>
<accession>R0KNA6</accession>
<dbReference type="InterPro" id="IPR027796">
    <property type="entry name" value="OTT_1508_deam-like"/>
</dbReference>
<evidence type="ECO:0000313" key="8">
    <source>
        <dbReference type="Proteomes" id="UP000016935"/>
    </source>
</evidence>
<name>R0KNA6_EXST2</name>
<dbReference type="GO" id="GO:0008270">
    <property type="term" value="F:zinc ion binding"/>
    <property type="evidence" value="ECO:0007669"/>
    <property type="project" value="UniProtKB-KW"/>
</dbReference>
<dbReference type="eggNOG" id="ENOG502S8AN">
    <property type="taxonomic scope" value="Eukaryota"/>
</dbReference>
<dbReference type="AlphaFoldDB" id="R0KNA6"/>
<evidence type="ECO:0000256" key="5">
    <source>
        <dbReference type="SAM" id="MobiDB-lite"/>
    </source>
</evidence>
<dbReference type="SUPFAM" id="SSF144232">
    <property type="entry name" value="HIT/MYND zinc finger-like"/>
    <property type="match status" value="1"/>
</dbReference>
<dbReference type="Pfam" id="PF14441">
    <property type="entry name" value="OTT_1508_deam"/>
    <property type="match status" value="1"/>
</dbReference>
<gene>
    <name evidence="7" type="ORF">SETTUDRAFT_45714</name>
</gene>
<protein>
    <recommendedName>
        <fullName evidence="6">MYND-type domain-containing protein</fullName>
    </recommendedName>
</protein>
<feature type="region of interest" description="Disordered" evidence="5">
    <location>
        <begin position="346"/>
        <end position="375"/>
    </location>
</feature>
<organism evidence="7 8">
    <name type="scientific">Exserohilum turcicum (strain 28A)</name>
    <name type="common">Northern leaf blight fungus</name>
    <name type="synonym">Setosphaeria turcica</name>
    <dbReference type="NCBI Taxonomy" id="671987"/>
    <lineage>
        <taxon>Eukaryota</taxon>
        <taxon>Fungi</taxon>
        <taxon>Dikarya</taxon>
        <taxon>Ascomycota</taxon>
        <taxon>Pezizomycotina</taxon>
        <taxon>Dothideomycetes</taxon>
        <taxon>Pleosporomycetidae</taxon>
        <taxon>Pleosporales</taxon>
        <taxon>Pleosporineae</taxon>
        <taxon>Pleosporaceae</taxon>
        <taxon>Exserohilum</taxon>
    </lineage>
</organism>
<feature type="domain" description="MYND-type" evidence="6">
    <location>
        <begin position="387"/>
        <end position="425"/>
    </location>
</feature>
<evidence type="ECO:0000256" key="2">
    <source>
        <dbReference type="ARBA" id="ARBA00022771"/>
    </source>
</evidence>
<evidence type="ECO:0000256" key="3">
    <source>
        <dbReference type="ARBA" id="ARBA00022833"/>
    </source>
</evidence>
<dbReference type="Proteomes" id="UP000016935">
    <property type="component" value="Unassembled WGS sequence"/>
</dbReference>
<evidence type="ECO:0000256" key="1">
    <source>
        <dbReference type="ARBA" id="ARBA00022723"/>
    </source>
</evidence>
<keyword evidence="3" id="KW-0862">Zinc</keyword>
<reference evidence="7 8" key="2">
    <citation type="journal article" date="2013" name="PLoS Genet.">
        <title>Comparative genome structure, secondary metabolite, and effector coding capacity across Cochliobolus pathogens.</title>
        <authorList>
            <person name="Condon B.J."/>
            <person name="Leng Y."/>
            <person name="Wu D."/>
            <person name="Bushley K.E."/>
            <person name="Ohm R.A."/>
            <person name="Otillar R."/>
            <person name="Martin J."/>
            <person name="Schackwitz W."/>
            <person name="Grimwood J."/>
            <person name="MohdZainudin N."/>
            <person name="Xue C."/>
            <person name="Wang R."/>
            <person name="Manning V.A."/>
            <person name="Dhillon B."/>
            <person name="Tu Z.J."/>
            <person name="Steffenson B.J."/>
            <person name="Salamov A."/>
            <person name="Sun H."/>
            <person name="Lowry S."/>
            <person name="LaButti K."/>
            <person name="Han J."/>
            <person name="Copeland A."/>
            <person name="Lindquist E."/>
            <person name="Barry K."/>
            <person name="Schmutz J."/>
            <person name="Baker S.E."/>
            <person name="Ciuffetti L.M."/>
            <person name="Grigoriev I.V."/>
            <person name="Zhong S."/>
            <person name="Turgeon B.G."/>
        </authorList>
    </citation>
    <scope>NUCLEOTIDE SEQUENCE [LARGE SCALE GENOMIC DNA]</scope>
    <source>
        <strain evidence="8">28A</strain>
    </source>
</reference>
<dbReference type="GeneID" id="19405008"/>
<dbReference type="STRING" id="671987.R0KNA6"/>
<dbReference type="Gene3D" id="6.10.140.2220">
    <property type="match status" value="1"/>
</dbReference>
<keyword evidence="1" id="KW-0479">Metal-binding</keyword>
<evidence type="ECO:0000259" key="6">
    <source>
        <dbReference type="PROSITE" id="PS50865"/>
    </source>
</evidence>
<reference evidence="7 8" key="1">
    <citation type="journal article" date="2012" name="PLoS Pathog.">
        <title>Diverse lifestyles and strategies of plant pathogenesis encoded in the genomes of eighteen Dothideomycetes fungi.</title>
        <authorList>
            <person name="Ohm R.A."/>
            <person name="Feau N."/>
            <person name="Henrissat B."/>
            <person name="Schoch C.L."/>
            <person name="Horwitz B.A."/>
            <person name="Barry K.W."/>
            <person name="Condon B.J."/>
            <person name="Copeland A.C."/>
            <person name="Dhillon B."/>
            <person name="Glaser F."/>
            <person name="Hesse C.N."/>
            <person name="Kosti I."/>
            <person name="LaButti K."/>
            <person name="Lindquist E.A."/>
            <person name="Lucas S."/>
            <person name="Salamov A.A."/>
            <person name="Bradshaw R.E."/>
            <person name="Ciuffetti L."/>
            <person name="Hamelin R.C."/>
            <person name="Kema G.H.J."/>
            <person name="Lawrence C."/>
            <person name="Scott J.A."/>
            <person name="Spatafora J.W."/>
            <person name="Turgeon B.G."/>
            <person name="de Wit P.J.G.M."/>
            <person name="Zhong S."/>
            <person name="Goodwin S.B."/>
            <person name="Grigoriev I.V."/>
        </authorList>
    </citation>
    <scope>NUCLEOTIDE SEQUENCE [LARGE SCALE GENOMIC DNA]</scope>
    <source>
        <strain evidence="8">28A</strain>
    </source>
</reference>
<proteinExistence type="predicted"/>
<sequence length="822" mass="94247">MARITVIPALPMLPSSHNTLEWSFSSDLESEITTLAGWCQVKQQQRAPLSFTVDGSEDSVDNLIGETECTNLLAPLSLDGDAAIKKDFLDRLAELLCYKKDPSLITSTALLYTETEATIVAARNSTSERKTWSDKDINLLKYLVEILEIISADDSFEHDPLQALQSTLLDSFPPRMVKIWSLPKEEFPVTTKLGQRFQEEVKKRKHIHAEMMLMAYLVGCRGLSSEVFPYLGVSKKTCLLCGHMLREVNFFETRGNHGKCYSQWTFPHTLQTNPEAAEKLQSAIQRLRDILRGEVIERDVPYRDAEKESAMAVPISPTYERTVTLFNSVIEDPRLLSRESEWLSMPQKRAREANNGNRSVEPFHEQDSDSTSECDIEKAETTSPKFCAFCKVTSKPTFVCNKCGGAAHCSIDCYRSDWHQHKFSCRLGRPVDATDDLVLACHTNKFPSDDDVLHKYGFMSFTSGYDRCRLFNLYRRLVVHWEIDEDELRSAVNNNKLKEMLICRCSQTKDPDLQWLKNVESFEAKAKEGELSTLIEAAKRKLLSPDENKVPITELQPLEKQRALVFYAQIQNGFMIDVDEDNWISLGFCTRTNCNSEQQLAWAYKLLIARCSLDEFWTAMAESKMAELFSKYTLTGQISQMRNFKDLKDIVKKRHQSVWELKRFTRMNAADPHRAVVNDYGFMNCEDARQRMQLRDIYQKYFERGENEMKLHEACISGTLGSFLESVLGNLRVGRDLFRNPYPLQNSTLMGMVTDVVLVCTQSMLDQVKAFKEDGQELFVIPDTMEDEMMRHVHERAAFLGTGVRKRYRSGLHGKICEELSF</sequence>
<dbReference type="RefSeq" id="XP_008021937.1">
    <property type="nucleotide sequence ID" value="XM_008023746.1"/>
</dbReference>
<dbReference type="EMBL" id="KB908493">
    <property type="protein sequence ID" value="EOA90549.1"/>
    <property type="molecule type" value="Genomic_DNA"/>
</dbReference>